<feature type="compositionally biased region" description="Basic and acidic residues" evidence="6">
    <location>
        <begin position="590"/>
        <end position="611"/>
    </location>
</feature>
<keyword evidence="4" id="KW-0636">Prenylation</keyword>
<accession>A0A6L2KP18</accession>
<dbReference type="Pfam" id="PF00403">
    <property type="entry name" value="HMA"/>
    <property type="match status" value="2"/>
</dbReference>
<keyword evidence="2" id="KW-0488">Methylation</keyword>
<dbReference type="GO" id="GO:0016020">
    <property type="term" value="C:membrane"/>
    <property type="evidence" value="ECO:0007669"/>
    <property type="project" value="UniProtKB-SubCell"/>
</dbReference>
<name>A0A6L2KP18_TANCI</name>
<dbReference type="EMBL" id="BKCJ010002828">
    <property type="protein sequence ID" value="GEU51188.1"/>
    <property type="molecule type" value="Genomic_DNA"/>
</dbReference>
<organism evidence="8">
    <name type="scientific">Tanacetum cinerariifolium</name>
    <name type="common">Dalmatian daisy</name>
    <name type="synonym">Chrysanthemum cinerariifolium</name>
    <dbReference type="NCBI Taxonomy" id="118510"/>
    <lineage>
        <taxon>Eukaryota</taxon>
        <taxon>Viridiplantae</taxon>
        <taxon>Streptophyta</taxon>
        <taxon>Embryophyta</taxon>
        <taxon>Tracheophyta</taxon>
        <taxon>Spermatophyta</taxon>
        <taxon>Magnoliopsida</taxon>
        <taxon>eudicotyledons</taxon>
        <taxon>Gunneridae</taxon>
        <taxon>Pentapetalae</taxon>
        <taxon>asterids</taxon>
        <taxon>campanulids</taxon>
        <taxon>Asterales</taxon>
        <taxon>Asteraceae</taxon>
        <taxon>Asteroideae</taxon>
        <taxon>Anthemideae</taxon>
        <taxon>Anthemidinae</taxon>
        <taxon>Tanacetum</taxon>
    </lineage>
</organism>
<protein>
    <recommendedName>
        <fullName evidence="7">HMA domain-containing protein</fullName>
    </recommendedName>
</protein>
<evidence type="ECO:0000259" key="7">
    <source>
        <dbReference type="PROSITE" id="PS50846"/>
    </source>
</evidence>
<feature type="domain" description="HMA" evidence="7">
    <location>
        <begin position="472"/>
        <end position="535"/>
    </location>
</feature>
<comment type="similarity">
    <text evidence="5">Belongs to the HIPP family.</text>
</comment>
<evidence type="ECO:0000256" key="2">
    <source>
        <dbReference type="ARBA" id="ARBA00022481"/>
    </source>
</evidence>
<dbReference type="InterPro" id="IPR044577">
    <property type="entry name" value="HIPP4/7/8/17/18/19"/>
</dbReference>
<dbReference type="SUPFAM" id="SSF55008">
    <property type="entry name" value="HMA, heavy metal-associated domain"/>
    <property type="match status" value="2"/>
</dbReference>
<evidence type="ECO:0000313" key="8">
    <source>
        <dbReference type="EMBL" id="GEU51188.1"/>
    </source>
</evidence>
<feature type="region of interest" description="Disordered" evidence="6">
    <location>
        <begin position="534"/>
        <end position="623"/>
    </location>
</feature>
<feature type="domain" description="HMA" evidence="7">
    <location>
        <begin position="388"/>
        <end position="453"/>
    </location>
</feature>
<dbReference type="AlphaFoldDB" id="A0A6L2KP18"/>
<proteinExistence type="inferred from homology"/>
<feature type="compositionally biased region" description="Basic and acidic residues" evidence="6">
    <location>
        <begin position="574"/>
        <end position="583"/>
    </location>
</feature>
<dbReference type="GO" id="GO:0009626">
    <property type="term" value="P:plant-type hypersensitive response"/>
    <property type="evidence" value="ECO:0007669"/>
    <property type="project" value="UniProtKB-KW"/>
</dbReference>
<feature type="compositionally biased region" description="Basic and acidic residues" evidence="6">
    <location>
        <begin position="104"/>
        <end position="118"/>
    </location>
</feature>
<dbReference type="PROSITE" id="PS50846">
    <property type="entry name" value="HMA_2"/>
    <property type="match status" value="2"/>
</dbReference>
<dbReference type="CDD" id="cd00371">
    <property type="entry name" value="HMA"/>
    <property type="match status" value="2"/>
</dbReference>
<gene>
    <name evidence="8" type="ORF">Tci_023166</name>
</gene>
<evidence type="ECO:0000256" key="1">
    <source>
        <dbReference type="ARBA" id="ARBA00004170"/>
    </source>
</evidence>
<feature type="compositionally biased region" description="Basic and acidic residues" evidence="6">
    <location>
        <begin position="542"/>
        <end position="551"/>
    </location>
</feature>
<sequence length="641" mass="72565">MPDDEFQFIFGFKATNSYEETTADTILNEVTNLKASANKSSNLHEVMTLDREVTNDESPLKKLKVLIPTPTPLKSILPESTPLIPTPTLLNSNIPKPTPPKDPTPPRDESKGKEKGKAIDTLRKSLKAKFEWIKTQAGKLSLPPPPELSTFGLLAAKKKRKRTSELIKKVFVKEDIKVDGMGTPKAEEMFKKLDLIIEARNDVNQARIFTRDNLDGGGIPSECKASTGNKGLVECKASASNLREAFMRFVPRNQLRESDAQQVTRFKNDLRLDIQAIISIQTTWTTDEAVHIALKAEQTIKKQGIDSYITKKSEDGQRHNIFQTRCKINQDVFNVIIDKGSSENIISWDIMTRLKLTPKKHLKPYNIGWIKAIGEKTNTNDEYYYKNEGVIVLGVYLHCEACVSTVLKTLIGIDGVEEVEPNMEENQVIVKGTACYSVRIAARVKRKLGKRVAIISPVPIKKQEKKEEPPKVTETVLKMHMHCEGCAEDVRHRLQKMKGVESVKPDMNVSTVTVKGTVDPKDIITFIYKKTRKRAENQNQNDGKEKKKQKDQNQNQNDGKEKKKQKDQNQNQNDGKEKKKQKDQNQNQNDGKEKDSKKKEEKDSENKDERTIGLSYPYDPRGLDYTTEILSDVNTDACSIM</sequence>
<evidence type="ECO:0000256" key="5">
    <source>
        <dbReference type="ARBA" id="ARBA00024045"/>
    </source>
</evidence>
<dbReference type="InterPro" id="IPR036163">
    <property type="entry name" value="HMA_dom_sf"/>
</dbReference>
<keyword evidence="4" id="KW-0449">Lipoprotein</keyword>
<dbReference type="PANTHER" id="PTHR46195:SF3">
    <property type="entry name" value="HEAVY METAL-ASSOCIATED ISOPRENYLATED PLANT PROTEIN 3-LIKE"/>
    <property type="match status" value="1"/>
</dbReference>
<dbReference type="GO" id="GO:0046872">
    <property type="term" value="F:metal ion binding"/>
    <property type="evidence" value="ECO:0007669"/>
    <property type="project" value="UniProtKB-KW"/>
</dbReference>
<dbReference type="PANTHER" id="PTHR46195">
    <property type="entry name" value="HEAVY METAL-ASSOCIATED ISOPRENYLATED PLANT PROTEIN 7"/>
    <property type="match status" value="1"/>
</dbReference>
<feature type="region of interest" description="Disordered" evidence="6">
    <location>
        <begin position="76"/>
        <end position="118"/>
    </location>
</feature>
<comment type="subcellular location">
    <subcellularLocation>
        <location evidence="1">Membrane</location>
        <topology evidence="1">Peripheral membrane protein</topology>
    </subcellularLocation>
</comment>
<evidence type="ECO:0000256" key="3">
    <source>
        <dbReference type="ARBA" id="ARBA00022723"/>
    </source>
</evidence>
<dbReference type="Gene3D" id="3.30.70.100">
    <property type="match status" value="2"/>
</dbReference>
<keyword evidence="3" id="KW-0479">Metal-binding</keyword>
<reference evidence="8" key="1">
    <citation type="journal article" date="2019" name="Sci. Rep.">
        <title>Draft genome of Tanacetum cinerariifolium, the natural source of mosquito coil.</title>
        <authorList>
            <person name="Yamashiro T."/>
            <person name="Shiraishi A."/>
            <person name="Satake H."/>
            <person name="Nakayama K."/>
        </authorList>
    </citation>
    <scope>NUCLEOTIDE SEQUENCE</scope>
</reference>
<evidence type="ECO:0000256" key="4">
    <source>
        <dbReference type="ARBA" id="ARBA00023289"/>
    </source>
</evidence>
<evidence type="ECO:0000256" key="6">
    <source>
        <dbReference type="SAM" id="MobiDB-lite"/>
    </source>
</evidence>
<dbReference type="InterPro" id="IPR006121">
    <property type="entry name" value="HMA_dom"/>
</dbReference>
<feature type="compositionally biased region" description="Basic and acidic residues" evidence="6">
    <location>
        <begin position="558"/>
        <end position="567"/>
    </location>
</feature>
<comment type="caution">
    <text evidence="8">The sequence shown here is derived from an EMBL/GenBank/DDBJ whole genome shotgun (WGS) entry which is preliminary data.</text>
</comment>